<name>A0ABX7YPV4_9GAMM</name>
<organism evidence="1 2">
    <name type="scientific">Shewanella yunxiaonensis</name>
    <dbReference type="NCBI Taxonomy" id="2829809"/>
    <lineage>
        <taxon>Bacteria</taxon>
        <taxon>Pseudomonadati</taxon>
        <taxon>Pseudomonadota</taxon>
        <taxon>Gammaproteobacteria</taxon>
        <taxon>Alteromonadales</taxon>
        <taxon>Shewanellaceae</taxon>
        <taxon>Shewanella</taxon>
    </lineage>
</organism>
<sequence>MERRISRWLLFIVACIAITVLVFQIDNRWLNRSLAGYITRLEVELHYVCFRQKWSSCSLILKKAEPYDLDSSTLLSSGHTLSNRLIEFHSGICSGNANKVKRPKQQNIYHWTDNVGTEHFSDRRDAMSAAQTNYQSPTYNFDLSIHALSSGIKPFFKDRLSAYLRQVDGIYRTLLPPEELLPVRVDVTLIQSKAVYDDIFMRYYTLNVNSQGFYSHRDNLAVVWYRTDTQGFATAVHESVHVMNAAQFGITPRWFNEGMAEYFENMDLDGFNVTIQPGDWSLVRHSPMQLINLFNATDGDWAQNQTLFYQYSHALMYFLMSQSEGKNALKDLFSAVVHFRCKPIDMVQTLNASYPGGLAALEQQWRRWLASRPKNVVVS</sequence>
<evidence type="ECO:0000313" key="1">
    <source>
        <dbReference type="EMBL" id="QUN04798.1"/>
    </source>
</evidence>
<dbReference type="EMBL" id="CP073587">
    <property type="protein sequence ID" value="QUN04798.1"/>
    <property type="molecule type" value="Genomic_DNA"/>
</dbReference>
<dbReference type="Proteomes" id="UP000679575">
    <property type="component" value="Chromosome"/>
</dbReference>
<protein>
    <recommendedName>
        <fullName evidence="3">DUF1570 domain-containing protein</fullName>
    </recommendedName>
</protein>
<proteinExistence type="predicted"/>
<evidence type="ECO:0000313" key="2">
    <source>
        <dbReference type="Proteomes" id="UP000679575"/>
    </source>
</evidence>
<accession>A0ABX7YPV4</accession>
<dbReference type="RefSeq" id="WP_212593851.1">
    <property type="nucleotide sequence ID" value="NZ_CP073587.1"/>
</dbReference>
<keyword evidence="2" id="KW-1185">Reference proteome</keyword>
<dbReference type="Gene3D" id="1.10.390.20">
    <property type="match status" value="1"/>
</dbReference>
<evidence type="ECO:0008006" key="3">
    <source>
        <dbReference type="Google" id="ProtNLM"/>
    </source>
</evidence>
<gene>
    <name evidence="1" type="ORF">KDN34_11110</name>
</gene>
<reference evidence="1 2" key="1">
    <citation type="submission" date="2021-04" db="EMBL/GenBank/DDBJ databases">
        <title>Novel species identification of genus Shewanella.</title>
        <authorList>
            <person name="Liu G."/>
        </authorList>
    </citation>
    <scope>NUCLEOTIDE SEQUENCE [LARGE SCALE GENOMIC DNA]</scope>
    <source>
        <strain evidence="1 2">FJAT-54481</strain>
    </source>
</reference>